<organism evidence="2 3">
    <name type="scientific">Stegodyphus mimosarum</name>
    <name type="common">African social velvet spider</name>
    <dbReference type="NCBI Taxonomy" id="407821"/>
    <lineage>
        <taxon>Eukaryota</taxon>
        <taxon>Metazoa</taxon>
        <taxon>Ecdysozoa</taxon>
        <taxon>Arthropoda</taxon>
        <taxon>Chelicerata</taxon>
        <taxon>Arachnida</taxon>
        <taxon>Araneae</taxon>
        <taxon>Araneomorphae</taxon>
        <taxon>Entelegynae</taxon>
        <taxon>Eresoidea</taxon>
        <taxon>Eresidae</taxon>
        <taxon>Stegodyphus</taxon>
    </lineage>
</organism>
<accession>A0A087TJ34</accession>
<feature type="signal peptide" evidence="1">
    <location>
        <begin position="1"/>
        <end position="22"/>
    </location>
</feature>
<sequence>MIGQNLAKYSLLVVMWICPIFAVPLAADEELVVIQENMTHSCLKDSLPEKMGAHYDMCSQMNETENEMMNDNMILLCILKAG</sequence>
<evidence type="ECO:0000313" key="2">
    <source>
        <dbReference type="EMBL" id="KFM65123.1"/>
    </source>
</evidence>
<keyword evidence="3" id="KW-1185">Reference proteome</keyword>
<proteinExistence type="predicted"/>
<reference evidence="2 3" key="1">
    <citation type="submission" date="2013-11" db="EMBL/GenBank/DDBJ databases">
        <title>Genome sequencing of Stegodyphus mimosarum.</title>
        <authorList>
            <person name="Bechsgaard J."/>
        </authorList>
    </citation>
    <scope>NUCLEOTIDE SEQUENCE [LARGE SCALE GENOMIC DNA]</scope>
</reference>
<gene>
    <name evidence="2" type="ORF">X975_14290</name>
</gene>
<dbReference type="Proteomes" id="UP000054359">
    <property type="component" value="Unassembled WGS sequence"/>
</dbReference>
<feature type="non-terminal residue" evidence="2">
    <location>
        <position position="82"/>
    </location>
</feature>
<name>A0A087TJ34_STEMI</name>
<keyword evidence="1" id="KW-0732">Signal</keyword>
<evidence type="ECO:0000256" key="1">
    <source>
        <dbReference type="SAM" id="SignalP"/>
    </source>
</evidence>
<dbReference type="EMBL" id="KK115430">
    <property type="protein sequence ID" value="KFM65123.1"/>
    <property type="molecule type" value="Genomic_DNA"/>
</dbReference>
<protein>
    <submittedName>
        <fullName evidence="2">Uncharacterized protein</fullName>
    </submittedName>
</protein>
<dbReference type="AlphaFoldDB" id="A0A087TJ34"/>
<feature type="chain" id="PRO_5001829675" evidence="1">
    <location>
        <begin position="23"/>
        <end position="82"/>
    </location>
</feature>
<evidence type="ECO:0000313" key="3">
    <source>
        <dbReference type="Proteomes" id="UP000054359"/>
    </source>
</evidence>